<evidence type="ECO:0000313" key="2">
    <source>
        <dbReference type="EMBL" id="KAJ4941571.1"/>
    </source>
</evidence>
<feature type="signal peptide" evidence="1">
    <location>
        <begin position="1"/>
        <end position="25"/>
    </location>
</feature>
<organism evidence="2 3">
    <name type="scientific">Pogonophryne albipinna</name>
    <dbReference type="NCBI Taxonomy" id="1090488"/>
    <lineage>
        <taxon>Eukaryota</taxon>
        <taxon>Metazoa</taxon>
        <taxon>Chordata</taxon>
        <taxon>Craniata</taxon>
        <taxon>Vertebrata</taxon>
        <taxon>Euteleostomi</taxon>
        <taxon>Actinopterygii</taxon>
        <taxon>Neopterygii</taxon>
        <taxon>Teleostei</taxon>
        <taxon>Neoteleostei</taxon>
        <taxon>Acanthomorphata</taxon>
        <taxon>Eupercaria</taxon>
        <taxon>Perciformes</taxon>
        <taxon>Notothenioidei</taxon>
        <taxon>Pogonophryne</taxon>
    </lineage>
</organism>
<dbReference type="AlphaFoldDB" id="A0AAD6FPW2"/>
<accession>A0AAD6FPW2</accession>
<dbReference type="EMBL" id="JAPTMU010000006">
    <property type="protein sequence ID" value="KAJ4941571.1"/>
    <property type="molecule type" value="Genomic_DNA"/>
</dbReference>
<sequence>MEMESTEVVLFVLMLFSFVTELLQPEPEPTRPSTQIRSRHPSNAIIAKLLQHQRRLKSLKKRIGRRKARSMAMFHRRMADDDERFHALRTAMVNMRILRNVSCPALSLGEQ</sequence>
<dbReference type="Proteomes" id="UP001219934">
    <property type="component" value="Unassembled WGS sequence"/>
</dbReference>
<proteinExistence type="predicted"/>
<comment type="caution">
    <text evidence="2">The sequence shown here is derived from an EMBL/GenBank/DDBJ whole genome shotgun (WGS) entry which is preliminary data.</text>
</comment>
<reference evidence="2" key="1">
    <citation type="submission" date="2022-11" db="EMBL/GenBank/DDBJ databases">
        <title>Chromosome-level genome of Pogonophryne albipinna.</title>
        <authorList>
            <person name="Jo E."/>
        </authorList>
    </citation>
    <scope>NUCLEOTIDE SEQUENCE</scope>
    <source>
        <strain evidence="2">SGF0006</strain>
        <tissue evidence="2">Muscle</tissue>
    </source>
</reference>
<protein>
    <submittedName>
        <fullName evidence="2">Uncharacterized protein</fullName>
    </submittedName>
</protein>
<gene>
    <name evidence="2" type="ORF">JOQ06_011450</name>
</gene>
<evidence type="ECO:0000313" key="3">
    <source>
        <dbReference type="Proteomes" id="UP001219934"/>
    </source>
</evidence>
<name>A0AAD6FPW2_9TELE</name>
<keyword evidence="3" id="KW-1185">Reference proteome</keyword>
<evidence type="ECO:0000256" key="1">
    <source>
        <dbReference type="SAM" id="SignalP"/>
    </source>
</evidence>
<keyword evidence="1" id="KW-0732">Signal</keyword>
<feature type="chain" id="PRO_5042081385" evidence="1">
    <location>
        <begin position="26"/>
        <end position="111"/>
    </location>
</feature>